<accession>A0A423KNK8</accession>
<comment type="caution">
    <text evidence="2">The sequence shown here is derived from an EMBL/GenBank/DDBJ whole genome shotgun (WGS) entry which is preliminary data.</text>
</comment>
<dbReference type="EMBL" id="MOBP01000005">
    <property type="protein sequence ID" value="RON55988.1"/>
    <property type="molecule type" value="Genomic_DNA"/>
</dbReference>
<dbReference type="Pfam" id="PF01381">
    <property type="entry name" value="HTH_3"/>
    <property type="match status" value="1"/>
</dbReference>
<dbReference type="GO" id="GO:0003677">
    <property type="term" value="F:DNA binding"/>
    <property type="evidence" value="ECO:0007669"/>
    <property type="project" value="InterPro"/>
</dbReference>
<dbReference type="InterPro" id="IPR001387">
    <property type="entry name" value="Cro/C1-type_HTH"/>
</dbReference>
<protein>
    <submittedName>
        <fullName evidence="2">Transcriptional regulator</fullName>
    </submittedName>
</protein>
<gene>
    <name evidence="2" type="ORF">BK665_08505</name>
</gene>
<evidence type="ECO:0000313" key="3">
    <source>
        <dbReference type="Proteomes" id="UP000283627"/>
    </source>
</evidence>
<proteinExistence type="predicted"/>
<reference evidence="2 3" key="1">
    <citation type="submission" date="2016-10" db="EMBL/GenBank/DDBJ databases">
        <title>Comparative genome analysis of multiple Pseudomonas spp. focuses on biocontrol and plant growth promoting traits.</title>
        <authorList>
            <person name="Tao X.-Y."/>
            <person name="Taylor C.G."/>
        </authorList>
    </citation>
    <scope>NUCLEOTIDE SEQUENCE [LARGE SCALE GENOMIC DNA]</scope>
    <source>
        <strain evidence="2 3">39A2</strain>
    </source>
</reference>
<evidence type="ECO:0000313" key="2">
    <source>
        <dbReference type="EMBL" id="RON55988.1"/>
    </source>
</evidence>
<name>A0A423KNK8_9PSED</name>
<dbReference type="SUPFAM" id="SSF47413">
    <property type="entry name" value="lambda repressor-like DNA-binding domains"/>
    <property type="match status" value="1"/>
</dbReference>
<dbReference type="CDD" id="cd00093">
    <property type="entry name" value="HTH_XRE"/>
    <property type="match status" value="1"/>
</dbReference>
<organism evidence="2 3">
    <name type="scientific">Pseudomonas frederiksbergensis</name>
    <dbReference type="NCBI Taxonomy" id="104087"/>
    <lineage>
        <taxon>Bacteria</taxon>
        <taxon>Pseudomonadati</taxon>
        <taxon>Pseudomonadota</taxon>
        <taxon>Gammaproteobacteria</taxon>
        <taxon>Pseudomonadales</taxon>
        <taxon>Pseudomonadaceae</taxon>
        <taxon>Pseudomonas</taxon>
    </lineage>
</organism>
<dbReference type="OrthoDB" id="8527218at2"/>
<dbReference type="SMART" id="SM00530">
    <property type="entry name" value="HTH_XRE"/>
    <property type="match status" value="1"/>
</dbReference>
<dbReference type="Proteomes" id="UP000283627">
    <property type="component" value="Unassembled WGS sequence"/>
</dbReference>
<dbReference type="Gene3D" id="1.10.260.40">
    <property type="entry name" value="lambda repressor-like DNA-binding domains"/>
    <property type="match status" value="1"/>
</dbReference>
<dbReference type="AlphaFoldDB" id="A0A423KNK8"/>
<dbReference type="PROSITE" id="PS50943">
    <property type="entry name" value="HTH_CROC1"/>
    <property type="match status" value="1"/>
</dbReference>
<feature type="domain" description="HTH cro/C1-type" evidence="1">
    <location>
        <begin position="11"/>
        <end position="63"/>
    </location>
</feature>
<evidence type="ECO:0000259" key="1">
    <source>
        <dbReference type="PROSITE" id="PS50943"/>
    </source>
</evidence>
<sequence length="99" mass="11074">MELKKAFGRVLNRIRILRGYTQEDFSIVSSRTYISTLERGIYSPTLDKLDEIASVVQVHPVSLLVACYALRDDATLDEIFEQVKIELDGGKLLAGLAES</sequence>
<dbReference type="RefSeq" id="WP_123404743.1">
    <property type="nucleotide sequence ID" value="NZ_MOBP01000005.1"/>
</dbReference>
<dbReference type="InterPro" id="IPR010982">
    <property type="entry name" value="Lambda_DNA-bd_dom_sf"/>
</dbReference>